<keyword evidence="6" id="KW-0813">Transport</keyword>
<organism evidence="8 9">
    <name type="scientific">Actinomadura craniellae</name>
    <dbReference type="NCBI Taxonomy" id="2231787"/>
    <lineage>
        <taxon>Bacteria</taxon>
        <taxon>Bacillati</taxon>
        <taxon>Actinomycetota</taxon>
        <taxon>Actinomycetes</taxon>
        <taxon>Streptosporangiales</taxon>
        <taxon>Thermomonosporaceae</taxon>
        <taxon>Actinomadura</taxon>
    </lineage>
</organism>
<comment type="similarity">
    <text evidence="6">Belongs to the ABC-2 integral membrane protein family.</text>
</comment>
<dbReference type="InterPro" id="IPR051784">
    <property type="entry name" value="Nod_factor_ABC_transporter"/>
</dbReference>
<dbReference type="GO" id="GO:0043190">
    <property type="term" value="C:ATP-binding cassette (ABC) transporter complex"/>
    <property type="evidence" value="ECO:0007669"/>
    <property type="project" value="InterPro"/>
</dbReference>
<evidence type="ECO:0000256" key="5">
    <source>
        <dbReference type="ARBA" id="ARBA00023251"/>
    </source>
</evidence>
<keyword evidence="2 6" id="KW-0812">Transmembrane</keyword>
<dbReference type="Proteomes" id="UP000251891">
    <property type="component" value="Unassembled WGS sequence"/>
</dbReference>
<feature type="transmembrane region" description="Helical" evidence="6">
    <location>
        <begin position="20"/>
        <end position="40"/>
    </location>
</feature>
<accession>A0A365H0U0</accession>
<evidence type="ECO:0000313" key="8">
    <source>
        <dbReference type="EMBL" id="RAY12704.1"/>
    </source>
</evidence>
<feature type="transmembrane region" description="Helical" evidence="6">
    <location>
        <begin position="135"/>
        <end position="159"/>
    </location>
</feature>
<evidence type="ECO:0000259" key="7">
    <source>
        <dbReference type="PROSITE" id="PS51012"/>
    </source>
</evidence>
<keyword evidence="6" id="KW-1003">Cell membrane</keyword>
<dbReference type="PANTHER" id="PTHR43229:SF2">
    <property type="entry name" value="NODULATION PROTEIN J"/>
    <property type="match status" value="1"/>
</dbReference>
<keyword evidence="3 6" id="KW-1133">Transmembrane helix</keyword>
<dbReference type="EMBL" id="QLYX01000012">
    <property type="protein sequence ID" value="RAY12704.1"/>
    <property type="molecule type" value="Genomic_DNA"/>
</dbReference>
<feature type="transmembrane region" description="Helical" evidence="6">
    <location>
        <begin position="60"/>
        <end position="84"/>
    </location>
</feature>
<evidence type="ECO:0000313" key="9">
    <source>
        <dbReference type="Proteomes" id="UP000251891"/>
    </source>
</evidence>
<dbReference type="InterPro" id="IPR000412">
    <property type="entry name" value="ABC_2_transport"/>
</dbReference>
<dbReference type="GO" id="GO:0140359">
    <property type="term" value="F:ABC-type transporter activity"/>
    <property type="evidence" value="ECO:0007669"/>
    <property type="project" value="InterPro"/>
</dbReference>
<evidence type="ECO:0000256" key="4">
    <source>
        <dbReference type="ARBA" id="ARBA00023136"/>
    </source>
</evidence>
<dbReference type="PROSITE" id="PS51012">
    <property type="entry name" value="ABC_TM2"/>
    <property type="match status" value="1"/>
</dbReference>
<keyword evidence="5" id="KW-0046">Antibiotic resistance</keyword>
<dbReference type="AlphaFoldDB" id="A0A365H0U0"/>
<dbReference type="InterPro" id="IPR047817">
    <property type="entry name" value="ABC2_TM_bact-type"/>
</dbReference>
<reference evidence="8 9" key="1">
    <citation type="submission" date="2018-06" db="EMBL/GenBank/DDBJ databases">
        <title>Actinomadura craniellae sp. nov. isolated from marine sponge Craniella sp.</title>
        <authorList>
            <person name="Li L."/>
            <person name="Xu Q.H."/>
            <person name="Lin H.W."/>
            <person name="Lu Y.H."/>
        </authorList>
    </citation>
    <scope>NUCLEOTIDE SEQUENCE [LARGE SCALE GENOMIC DNA]</scope>
    <source>
        <strain evidence="8 9">LHW63021</strain>
    </source>
</reference>
<dbReference type="PIRSF" id="PIRSF006648">
    <property type="entry name" value="DrrB"/>
    <property type="match status" value="1"/>
</dbReference>
<name>A0A365H0U0_9ACTN</name>
<dbReference type="Pfam" id="PF01061">
    <property type="entry name" value="ABC2_membrane"/>
    <property type="match status" value="1"/>
</dbReference>
<keyword evidence="4 6" id="KW-0472">Membrane</keyword>
<keyword evidence="9" id="KW-1185">Reference proteome</keyword>
<evidence type="ECO:0000256" key="1">
    <source>
        <dbReference type="ARBA" id="ARBA00004141"/>
    </source>
</evidence>
<feature type="transmembrane region" description="Helical" evidence="6">
    <location>
        <begin position="110"/>
        <end position="129"/>
    </location>
</feature>
<evidence type="ECO:0000256" key="6">
    <source>
        <dbReference type="RuleBase" id="RU361157"/>
    </source>
</evidence>
<dbReference type="GO" id="GO:0046677">
    <property type="term" value="P:response to antibiotic"/>
    <property type="evidence" value="ECO:0007669"/>
    <property type="project" value="UniProtKB-KW"/>
</dbReference>
<feature type="transmembrane region" description="Helical" evidence="6">
    <location>
        <begin position="180"/>
        <end position="199"/>
    </location>
</feature>
<dbReference type="OrthoDB" id="9255971at2"/>
<gene>
    <name evidence="8" type="ORF">DPM19_24240</name>
</gene>
<sequence>MRRLVTDTGIAFTREITPELRYPTTIVLSMMTPLIFLGLFGPLLTGVPGLEVGLPGASPWQWFLPGIVVLLALTGTAGAGAGLLNESLSGSFERLLVTPMNRLAMLLGRTLKEIVTLNAQALLLILILLPTDFRLYFLGTLVGLVMLSVFAVGIGALSFTLAAVSKSQTVFYGVQQMTNFPLVLLSGVLLPMDVAPGWLHTISRFNPATYLVEAERALFVGDFGDSSVLYGAIASVGIAAVGLYLGGRAMTRVTL</sequence>
<protein>
    <recommendedName>
        <fullName evidence="6">Transport permease protein</fullName>
    </recommendedName>
</protein>
<feature type="domain" description="ABC transmembrane type-2" evidence="7">
    <location>
        <begin position="24"/>
        <end position="253"/>
    </location>
</feature>
<evidence type="ECO:0000256" key="3">
    <source>
        <dbReference type="ARBA" id="ARBA00022989"/>
    </source>
</evidence>
<proteinExistence type="inferred from homology"/>
<dbReference type="RefSeq" id="WP_111870311.1">
    <property type="nucleotide sequence ID" value="NZ_QLYX01000012.1"/>
</dbReference>
<comment type="subcellular location">
    <subcellularLocation>
        <location evidence="6">Cell membrane</location>
        <topology evidence="6">Multi-pass membrane protein</topology>
    </subcellularLocation>
    <subcellularLocation>
        <location evidence="1">Membrane</location>
        <topology evidence="1">Multi-pass membrane protein</topology>
    </subcellularLocation>
</comment>
<dbReference type="PANTHER" id="PTHR43229">
    <property type="entry name" value="NODULATION PROTEIN J"/>
    <property type="match status" value="1"/>
</dbReference>
<feature type="transmembrane region" description="Helical" evidence="6">
    <location>
        <begin position="228"/>
        <end position="246"/>
    </location>
</feature>
<dbReference type="InterPro" id="IPR013525">
    <property type="entry name" value="ABC2_TM"/>
</dbReference>
<evidence type="ECO:0000256" key="2">
    <source>
        <dbReference type="ARBA" id="ARBA00022692"/>
    </source>
</evidence>
<comment type="caution">
    <text evidence="8">The sequence shown here is derived from an EMBL/GenBank/DDBJ whole genome shotgun (WGS) entry which is preliminary data.</text>
</comment>